<accession>A0A1H5WVD8</accession>
<protein>
    <recommendedName>
        <fullName evidence="3">Phage head-tail joining protein</fullName>
    </recommendedName>
</protein>
<evidence type="ECO:0000313" key="2">
    <source>
        <dbReference type="Proteomes" id="UP000236742"/>
    </source>
</evidence>
<dbReference type="EMBL" id="FNVD01000009">
    <property type="protein sequence ID" value="SEG02907.1"/>
    <property type="molecule type" value="Genomic_DNA"/>
</dbReference>
<proteinExistence type="predicted"/>
<name>A0A1H5WVD8_9RHOB</name>
<sequence length="121" mass="12743">MGLREIATRLIGTHGRAVTVQREPPGTPDGYGGVNPGTWTDYPATAATTLFDEELAAIAGGLMEAGDLRLCVAAEGLAITPEVGDRVVAEGETYRVIRVTTHGTDGSAAYYELQVRRDPVA</sequence>
<dbReference type="Proteomes" id="UP000236742">
    <property type="component" value="Unassembled WGS sequence"/>
</dbReference>
<gene>
    <name evidence="1" type="ORF">SAMN05421751_1096</name>
</gene>
<reference evidence="2" key="1">
    <citation type="submission" date="2016-10" db="EMBL/GenBank/DDBJ databases">
        <authorList>
            <person name="Varghese N."/>
            <person name="Submissions S."/>
        </authorList>
    </citation>
    <scope>NUCLEOTIDE SEQUENCE [LARGE SCALE GENOMIC DNA]</scope>
    <source>
        <strain evidence="2">DSM 23413</strain>
    </source>
</reference>
<keyword evidence="2" id="KW-1185">Reference proteome</keyword>
<dbReference type="RefSeq" id="WP_146064210.1">
    <property type="nucleotide sequence ID" value="NZ_FNVD01000009.1"/>
</dbReference>
<dbReference type="OrthoDB" id="7205619at2"/>
<evidence type="ECO:0000313" key="1">
    <source>
        <dbReference type="EMBL" id="SEG02907.1"/>
    </source>
</evidence>
<dbReference type="AlphaFoldDB" id="A0A1H5WVD8"/>
<organism evidence="1 2">
    <name type="scientific">Jhaorihella thermophila</name>
    <dbReference type="NCBI Taxonomy" id="488547"/>
    <lineage>
        <taxon>Bacteria</taxon>
        <taxon>Pseudomonadati</taxon>
        <taxon>Pseudomonadota</taxon>
        <taxon>Alphaproteobacteria</taxon>
        <taxon>Rhodobacterales</taxon>
        <taxon>Paracoccaceae</taxon>
        <taxon>Jhaorihella</taxon>
    </lineage>
</organism>
<evidence type="ECO:0008006" key="3">
    <source>
        <dbReference type="Google" id="ProtNLM"/>
    </source>
</evidence>